<keyword evidence="2" id="KW-1185">Reference proteome</keyword>
<evidence type="ECO:0000313" key="1">
    <source>
        <dbReference type="EMBL" id="KAJ8491316.1"/>
    </source>
</evidence>
<proteinExistence type="predicted"/>
<sequence>MSHSTAGEKRDTEGSKQKKPAFLEIERIAEIIEDFKMVLVIRIGLKMGKRKIVAFQCMLEKCGQVKVVLKIQSDEDRFVLQDSSLVLRHNKSLLFRLGYDVQLF</sequence>
<reference evidence="1 2" key="1">
    <citation type="submission" date="2022-12" db="EMBL/GenBank/DDBJ databases">
        <title>Chromosome-scale assembly of the Ensete ventricosum genome.</title>
        <authorList>
            <person name="Dussert Y."/>
            <person name="Stocks J."/>
            <person name="Wendawek A."/>
            <person name="Woldeyes F."/>
            <person name="Nichols R.A."/>
            <person name="Borrell J.S."/>
        </authorList>
    </citation>
    <scope>NUCLEOTIDE SEQUENCE [LARGE SCALE GENOMIC DNA]</scope>
    <source>
        <strain evidence="2">cv. Maze</strain>
        <tissue evidence="1">Seeds</tissue>
    </source>
</reference>
<name>A0AAV8R2Z3_ENSVE</name>
<dbReference type="SUPFAM" id="SSF102462">
    <property type="entry name" value="Peptidyl-tRNA hydrolase II"/>
    <property type="match status" value="1"/>
</dbReference>
<dbReference type="AlphaFoldDB" id="A0AAV8R2Z3"/>
<dbReference type="EMBL" id="JAQQAF010000004">
    <property type="protein sequence ID" value="KAJ8491316.1"/>
    <property type="molecule type" value="Genomic_DNA"/>
</dbReference>
<protein>
    <submittedName>
        <fullName evidence="1">Uncharacterized protein</fullName>
    </submittedName>
</protein>
<evidence type="ECO:0000313" key="2">
    <source>
        <dbReference type="Proteomes" id="UP001222027"/>
    </source>
</evidence>
<gene>
    <name evidence="1" type="ORF">OPV22_013037</name>
</gene>
<comment type="caution">
    <text evidence="1">The sequence shown here is derived from an EMBL/GenBank/DDBJ whole genome shotgun (WGS) entry which is preliminary data.</text>
</comment>
<accession>A0AAV8R2Z3</accession>
<organism evidence="1 2">
    <name type="scientific">Ensete ventricosum</name>
    <name type="common">Abyssinian banana</name>
    <name type="synonym">Musa ensete</name>
    <dbReference type="NCBI Taxonomy" id="4639"/>
    <lineage>
        <taxon>Eukaryota</taxon>
        <taxon>Viridiplantae</taxon>
        <taxon>Streptophyta</taxon>
        <taxon>Embryophyta</taxon>
        <taxon>Tracheophyta</taxon>
        <taxon>Spermatophyta</taxon>
        <taxon>Magnoliopsida</taxon>
        <taxon>Liliopsida</taxon>
        <taxon>Zingiberales</taxon>
        <taxon>Musaceae</taxon>
        <taxon>Ensete</taxon>
    </lineage>
</organism>
<dbReference type="InterPro" id="IPR023476">
    <property type="entry name" value="Pep_tRNA_hydro_II_dom_sf"/>
</dbReference>
<dbReference type="Proteomes" id="UP001222027">
    <property type="component" value="Unassembled WGS sequence"/>
</dbReference>